<evidence type="ECO:0000256" key="19">
    <source>
        <dbReference type="ARBA" id="ARBA00049386"/>
    </source>
</evidence>
<comment type="subunit">
    <text evidence="12">Interacts with PEX5, probably required to target it into peroxisomes.</text>
</comment>
<evidence type="ECO:0000256" key="4">
    <source>
        <dbReference type="ARBA" id="ARBA00022553"/>
    </source>
</evidence>
<comment type="caution">
    <text evidence="21">The sequence shown here is derived from an EMBL/GenBank/DDBJ whole genome shotgun (WGS) entry which is preliminary data.</text>
</comment>
<evidence type="ECO:0000256" key="17">
    <source>
        <dbReference type="ARBA" id="ARBA00049108"/>
    </source>
</evidence>
<reference evidence="21 22" key="1">
    <citation type="journal article" date="2020" name="ISME J.">
        <title>Comparative genomics reveals insights into cyanobacterial evolution and habitat adaptation.</title>
        <authorList>
            <person name="Chen M.Y."/>
            <person name="Teng W.K."/>
            <person name="Zhao L."/>
            <person name="Hu C.X."/>
            <person name="Zhou Y.K."/>
            <person name="Han B.P."/>
            <person name="Song L.R."/>
            <person name="Shu W.S."/>
        </authorList>
    </citation>
    <scope>NUCLEOTIDE SEQUENCE [LARGE SCALE GENOMIC DNA]</scope>
    <source>
        <strain evidence="21 22">FACHB-838</strain>
    </source>
</reference>
<keyword evidence="7" id="KW-0560">Oxidoreductase</keyword>
<evidence type="ECO:0000256" key="16">
    <source>
        <dbReference type="ARBA" id="ARBA00048686"/>
    </source>
</evidence>
<evidence type="ECO:0000256" key="3">
    <source>
        <dbReference type="ARBA" id="ARBA00022516"/>
    </source>
</evidence>
<protein>
    <recommendedName>
        <fullName evidence="14">Peroxisomal trans-2-enoyl-CoA reductase</fullName>
        <ecNumber evidence="13">1.3.1.38</ecNumber>
    </recommendedName>
</protein>
<keyword evidence="22" id="KW-1185">Reference proteome</keyword>
<comment type="function">
    <text evidence="11">Participates in chain elongation of fatty acids. Catalyzes the reduction of trans-2-enoyl-CoAs of varying chain lengths from 6:1 to 16:1, having maximum activity with 10:1 CoA. Has no 2,4-dienoyl-CoA reductase activity.</text>
</comment>
<evidence type="ECO:0000256" key="11">
    <source>
        <dbReference type="ARBA" id="ARBA00037124"/>
    </source>
</evidence>
<gene>
    <name evidence="21" type="ORF">H6G97_44785</name>
</gene>
<comment type="catalytic activity">
    <reaction evidence="18">
        <text>a (2E)-enoyl-CoA + NADPH + H(+) = a 2,3-saturated acyl-CoA + NADP(+)</text>
        <dbReference type="Rhea" id="RHEA:33763"/>
        <dbReference type="ChEBI" id="CHEBI:15378"/>
        <dbReference type="ChEBI" id="CHEBI:57783"/>
        <dbReference type="ChEBI" id="CHEBI:58349"/>
        <dbReference type="ChEBI" id="CHEBI:58856"/>
        <dbReference type="ChEBI" id="CHEBI:65111"/>
        <dbReference type="EC" id="1.3.1.38"/>
    </reaction>
    <physiologicalReaction direction="left-to-right" evidence="18">
        <dbReference type="Rhea" id="RHEA:33764"/>
    </physiologicalReaction>
</comment>
<evidence type="ECO:0000256" key="2">
    <source>
        <dbReference type="ARBA" id="ARBA00005189"/>
    </source>
</evidence>
<comment type="catalytic activity">
    <reaction evidence="20">
        <text>(2E)-octenoyl-CoA + NADPH + H(+) = octanoyl-CoA + NADP(+)</text>
        <dbReference type="Rhea" id="RHEA:44952"/>
        <dbReference type="ChEBI" id="CHEBI:15378"/>
        <dbReference type="ChEBI" id="CHEBI:57386"/>
        <dbReference type="ChEBI" id="CHEBI:57783"/>
        <dbReference type="ChEBI" id="CHEBI:58349"/>
        <dbReference type="ChEBI" id="CHEBI:62242"/>
    </reaction>
    <physiologicalReaction direction="left-to-right" evidence="20">
        <dbReference type="Rhea" id="RHEA:44953"/>
    </physiologicalReaction>
</comment>
<evidence type="ECO:0000256" key="20">
    <source>
        <dbReference type="ARBA" id="ARBA00049559"/>
    </source>
</evidence>
<feature type="non-terminal residue" evidence="21">
    <location>
        <position position="1"/>
    </location>
</feature>
<evidence type="ECO:0000256" key="6">
    <source>
        <dbReference type="ARBA" id="ARBA00022857"/>
    </source>
</evidence>
<dbReference type="PANTHER" id="PTHR24317">
    <property type="entry name" value="PEROXISOMAL TRANS-2-ENOYL-COA REDUCTASE"/>
    <property type="match status" value="1"/>
</dbReference>
<dbReference type="Proteomes" id="UP000623440">
    <property type="component" value="Unassembled WGS sequence"/>
</dbReference>
<evidence type="ECO:0000256" key="14">
    <source>
        <dbReference type="ARBA" id="ARBA00041063"/>
    </source>
</evidence>
<organism evidence="21 22">
    <name type="scientific">Nostoc flagelliforme FACHB-838</name>
    <dbReference type="NCBI Taxonomy" id="2692904"/>
    <lineage>
        <taxon>Bacteria</taxon>
        <taxon>Bacillati</taxon>
        <taxon>Cyanobacteriota</taxon>
        <taxon>Cyanophyceae</taxon>
        <taxon>Nostocales</taxon>
        <taxon>Nostocaceae</taxon>
        <taxon>Nostoc</taxon>
    </lineage>
</organism>
<evidence type="ECO:0000256" key="10">
    <source>
        <dbReference type="ARBA" id="ARBA00023160"/>
    </source>
</evidence>
<evidence type="ECO:0000256" key="5">
    <source>
        <dbReference type="ARBA" id="ARBA00022832"/>
    </source>
</evidence>
<evidence type="ECO:0000256" key="8">
    <source>
        <dbReference type="ARBA" id="ARBA00023098"/>
    </source>
</evidence>
<evidence type="ECO:0000256" key="18">
    <source>
        <dbReference type="ARBA" id="ARBA00049251"/>
    </source>
</evidence>
<evidence type="ECO:0000256" key="15">
    <source>
        <dbReference type="ARBA" id="ARBA00047570"/>
    </source>
</evidence>
<comment type="catalytic activity">
    <reaction evidence="15">
        <text>(2E)-dodecenoyl-CoA + NADPH + H(+) = dodecanoyl-CoA + NADP(+)</text>
        <dbReference type="Rhea" id="RHEA:44964"/>
        <dbReference type="ChEBI" id="CHEBI:15378"/>
        <dbReference type="ChEBI" id="CHEBI:57330"/>
        <dbReference type="ChEBI" id="CHEBI:57375"/>
        <dbReference type="ChEBI" id="CHEBI:57783"/>
        <dbReference type="ChEBI" id="CHEBI:58349"/>
    </reaction>
    <physiologicalReaction direction="left-to-right" evidence="15">
        <dbReference type="Rhea" id="RHEA:44965"/>
    </physiologicalReaction>
</comment>
<dbReference type="InterPro" id="IPR052388">
    <property type="entry name" value="Peroxisomal_t2-enoyl-CoA_red"/>
</dbReference>
<comment type="catalytic activity">
    <reaction evidence="19">
        <text>(2E)-decenoyl-CoA + NADPH + H(+) = decanoyl-CoA + NADP(+)</text>
        <dbReference type="Rhea" id="RHEA:44960"/>
        <dbReference type="ChEBI" id="CHEBI:15378"/>
        <dbReference type="ChEBI" id="CHEBI:57783"/>
        <dbReference type="ChEBI" id="CHEBI:58349"/>
        <dbReference type="ChEBI" id="CHEBI:61406"/>
        <dbReference type="ChEBI" id="CHEBI:61430"/>
    </reaction>
    <physiologicalReaction direction="left-to-right" evidence="19">
        <dbReference type="Rhea" id="RHEA:44961"/>
    </physiologicalReaction>
</comment>
<dbReference type="EMBL" id="JACJSI010000380">
    <property type="protein sequence ID" value="MBD2536060.1"/>
    <property type="molecule type" value="Genomic_DNA"/>
</dbReference>
<sequence>QRLGTSEELAETVVWLCSDATSYITGQTISVDGGYAIHL</sequence>
<evidence type="ECO:0000313" key="21">
    <source>
        <dbReference type="EMBL" id="MBD2536060.1"/>
    </source>
</evidence>
<evidence type="ECO:0000256" key="12">
    <source>
        <dbReference type="ARBA" id="ARBA00038622"/>
    </source>
</evidence>
<comment type="subcellular location">
    <subcellularLocation>
        <location evidence="1">Peroxisome</location>
    </subcellularLocation>
</comment>
<keyword evidence="9" id="KW-0576">Peroxisome</keyword>
<evidence type="ECO:0000256" key="9">
    <source>
        <dbReference type="ARBA" id="ARBA00023140"/>
    </source>
</evidence>
<comment type="pathway">
    <text evidence="2">Lipid metabolism.</text>
</comment>
<keyword evidence="10" id="KW-0275">Fatty acid biosynthesis</keyword>
<dbReference type="Gene3D" id="3.40.50.720">
    <property type="entry name" value="NAD(P)-binding Rossmann-like Domain"/>
    <property type="match status" value="1"/>
</dbReference>
<dbReference type="InterPro" id="IPR036291">
    <property type="entry name" value="NAD(P)-bd_dom_sf"/>
</dbReference>
<dbReference type="Pfam" id="PF13561">
    <property type="entry name" value="adh_short_C2"/>
    <property type="match status" value="1"/>
</dbReference>
<evidence type="ECO:0000256" key="1">
    <source>
        <dbReference type="ARBA" id="ARBA00004275"/>
    </source>
</evidence>
<evidence type="ECO:0000256" key="7">
    <source>
        <dbReference type="ARBA" id="ARBA00023002"/>
    </source>
</evidence>
<dbReference type="EC" id="1.3.1.38" evidence="13"/>
<comment type="catalytic activity">
    <reaction evidence="16">
        <text>(2E)-tetradecenoyl-CoA + NADPH + H(+) = tetradecanoyl-CoA + NADP(+)</text>
        <dbReference type="Rhea" id="RHEA:44968"/>
        <dbReference type="ChEBI" id="CHEBI:15378"/>
        <dbReference type="ChEBI" id="CHEBI:57385"/>
        <dbReference type="ChEBI" id="CHEBI:57783"/>
        <dbReference type="ChEBI" id="CHEBI:58349"/>
        <dbReference type="ChEBI" id="CHEBI:61405"/>
    </reaction>
    <physiologicalReaction direction="left-to-right" evidence="16">
        <dbReference type="Rhea" id="RHEA:44969"/>
    </physiologicalReaction>
</comment>
<keyword evidence="3" id="KW-0444">Lipid biosynthesis</keyword>
<evidence type="ECO:0000313" key="22">
    <source>
        <dbReference type="Proteomes" id="UP000623440"/>
    </source>
</evidence>
<keyword evidence="6" id="KW-0521">NADP</keyword>
<dbReference type="InterPro" id="IPR002347">
    <property type="entry name" value="SDR_fam"/>
</dbReference>
<comment type="catalytic activity">
    <reaction evidence="17">
        <text>(2E)-hexenoyl-CoA + NADPH + H(+) = hexanoyl-CoA + NADP(+)</text>
        <dbReference type="Rhea" id="RHEA:44956"/>
        <dbReference type="ChEBI" id="CHEBI:15378"/>
        <dbReference type="ChEBI" id="CHEBI:57783"/>
        <dbReference type="ChEBI" id="CHEBI:58349"/>
        <dbReference type="ChEBI" id="CHEBI:62077"/>
        <dbReference type="ChEBI" id="CHEBI:62620"/>
    </reaction>
    <physiologicalReaction direction="left-to-right" evidence="17">
        <dbReference type="Rhea" id="RHEA:44957"/>
    </physiologicalReaction>
</comment>
<dbReference type="SUPFAM" id="SSF51735">
    <property type="entry name" value="NAD(P)-binding Rossmann-fold domains"/>
    <property type="match status" value="1"/>
</dbReference>
<keyword evidence="8" id="KW-0443">Lipid metabolism</keyword>
<accession>A0ABR8E429</accession>
<name>A0ABR8E429_9NOSO</name>
<evidence type="ECO:0000256" key="13">
    <source>
        <dbReference type="ARBA" id="ARBA00038849"/>
    </source>
</evidence>
<keyword evidence="4" id="KW-0597">Phosphoprotein</keyword>
<dbReference type="PANTHER" id="PTHR24317:SF7">
    <property type="entry name" value="PEROXISOMAL TRANS-2-ENOYL-COA REDUCTASE"/>
    <property type="match status" value="1"/>
</dbReference>
<proteinExistence type="predicted"/>
<keyword evidence="5" id="KW-0276">Fatty acid metabolism</keyword>